<dbReference type="OrthoDB" id="9805514at2"/>
<dbReference type="PROSITE" id="PS50893">
    <property type="entry name" value="ABC_TRANSPORTER_2"/>
    <property type="match status" value="1"/>
</dbReference>
<feature type="transmembrane region" description="Helical" evidence="9">
    <location>
        <begin position="90"/>
        <end position="111"/>
    </location>
</feature>
<dbReference type="GO" id="GO:0016887">
    <property type="term" value="F:ATP hydrolysis activity"/>
    <property type="evidence" value="ECO:0007669"/>
    <property type="project" value="InterPro"/>
</dbReference>
<dbReference type="SUPFAM" id="SSF52540">
    <property type="entry name" value="P-loop containing nucleoside triphosphate hydrolases"/>
    <property type="match status" value="1"/>
</dbReference>
<dbReference type="Pfam" id="PF00005">
    <property type="entry name" value="ABC_tran"/>
    <property type="match status" value="1"/>
</dbReference>
<gene>
    <name evidence="11" type="ORF">CEY11_20030</name>
</gene>
<dbReference type="GO" id="GO:0005304">
    <property type="term" value="F:L-valine transmembrane transporter activity"/>
    <property type="evidence" value="ECO:0007669"/>
    <property type="project" value="TreeGrafter"/>
</dbReference>
<dbReference type="CDD" id="cd06581">
    <property type="entry name" value="TM_PBP1_LivM_like"/>
    <property type="match status" value="1"/>
</dbReference>
<reference evidence="12" key="1">
    <citation type="submission" date="2017-06" db="EMBL/GenBank/DDBJ databases">
        <title>Herbaspirillum phytohormonus sp. nov., isolated from the root nodule of Robinia pseudoacacia in lead-zinc mine.</title>
        <authorList>
            <person name="Fan M."/>
            <person name="Lin Y."/>
        </authorList>
    </citation>
    <scope>NUCLEOTIDE SEQUENCE [LARGE SCALE GENOMIC DNA]</scope>
    <source>
        <strain evidence="12">SC-089</strain>
    </source>
</reference>
<dbReference type="InterPro" id="IPR003439">
    <property type="entry name" value="ABC_transporter-like_ATP-bd"/>
</dbReference>
<keyword evidence="6 11" id="KW-0067">ATP-binding</keyword>
<keyword evidence="7 9" id="KW-1133">Transmembrane helix</keyword>
<dbReference type="GO" id="GO:0015188">
    <property type="term" value="F:L-isoleucine transmembrane transporter activity"/>
    <property type="evidence" value="ECO:0007669"/>
    <property type="project" value="TreeGrafter"/>
</dbReference>
<dbReference type="InterPro" id="IPR001851">
    <property type="entry name" value="ABC_transp_permease"/>
</dbReference>
<dbReference type="InterPro" id="IPR003593">
    <property type="entry name" value="AAA+_ATPase"/>
</dbReference>
<dbReference type="GO" id="GO:0005524">
    <property type="term" value="F:ATP binding"/>
    <property type="evidence" value="ECO:0007669"/>
    <property type="project" value="UniProtKB-KW"/>
</dbReference>
<dbReference type="GO" id="GO:0042941">
    <property type="term" value="P:D-alanine transmembrane transport"/>
    <property type="evidence" value="ECO:0007669"/>
    <property type="project" value="TreeGrafter"/>
</dbReference>
<name>A0A225M7U0_9BURK</name>
<keyword evidence="5" id="KW-0547">Nucleotide-binding</keyword>
<feature type="transmembrane region" description="Helical" evidence="9">
    <location>
        <begin position="44"/>
        <end position="70"/>
    </location>
</feature>
<dbReference type="GO" id="GO:0015192">
    <property type="term" value="F:L-phenylalanine transmembrane transporter activity"/>
    <property type="evidence" value="ECO:0007669"/>
    <property type="project" value="TreeGrafter"/>
</dbReference>
<evidence type="ECO:0000313" key="11">
    <source>
        <dbReference type="EMBL" id="OWT55621.1"/>
    </source>
</evidence>
<keyword evidence="2" id="KW-0813">Transport</keyword>
<evidence type="ECO:0000256" key="5">
    <source>
        <dbReference type="ARBA" id="ARBA00022741"/>
    </source>
</evidence>
<dbReference type="GO" id="GO:1903805">
    <property type="term" value="P:L-valine import across plasma membrane"/>
    <property type="evidence" value="ECO:0007669"/>
    <property type="project" value="TreeGrafter"/>
</dbReference>
<evidence type="ECO:0000256" key="3">
    <source>
        <dbReference type="ARBA" id="ARBA00022475"/>
    </source>
</evidence>
<dbReference type="InterPro" id="IPR051120">
    <property type="entry name" value="ABC_AA/LPS_Transport"/>
</dbReference>
<dbReference type="InterPro" id="IPR043428">
    <property type="entry name" value="LivM-like"/>
</dbReference>
<protein>
    <submittedName>
        <fullName evidence="11">Branched-chain amino acid ABC transporter permease/ATP-binding protein</fullName>
    </submittedName>
</protein>
<dbReference type="Gene3D" id="3.40.50.300">
    <property type="entry name" value="P-loop containing nucleotide triphosphate hydrolases"/>
    <property type="match status" value="1"/>
</dbReference>
<dbReference type="GO" id="GO:0015808">
    <property type="term" value="P:L-alanine transport"/>
    <property type="evidence" value="ECO:0007669"/>
    <property type="project" value="TreeGrafter"/>
</dbReference>
<dbReference type="Pfam" id="PF02653">
    <property type="entry name" value="BPD_transp_2"/>
    <property type="match status" value="1"/>
</dbReference>
<feature type="transmembrane region" description="Helical" evidence="9">
    <location>
        <begin position="295"/>
        <end position="312"/>
    </location>
</feature>
<sequence>MSAHNRPGSVLRRQVPELVVGLCLIAAPFVLPSLGIGADLLTRVLIWGLFGLGFDLLFGYTGLLSFGQAAFYGTGGFVTAYILTSTTSHILLALLVGTLVATVAGLVIGYLTLRRTGIYFAMSTLAFGEMFFFLENSSFKAYTGGENGIAGVPPPVINLGFITLHISSGWPMYCFVAVFFYLGYLVARRIVRSPFGAVLKAIRGNPRRTVALGHSAHHYKLCVFVIAAAYGGLAGGLLGIFQAYMPPDAFALDTSAQLVIQTVIGGAGTLLGPLLGAGIWLGLYQGLQNIAGVGAYWKLILGVIFVLLITLFRHGVAGAILSGWVQWFKKSRSDAAESGQHGDRGAALKLVPAKSVGEGKAVLEARGITKQYGGLTAVSDVDFSLSEGEMRGVIGPNGAGKSTFFGMLAGELPTTRGQVFLRGDEITGIGVTAVCQMGMSKSYQINQLFEHLTVRQNTIIPVLARSRGRFRPDMLRGLHRVPELDEQVDAAIELVGLTHRADALVSELPYGEKRRLEIGLALATGANVLLFDEPLAGLGPEERVHVVALLKSIRKGRSMVIVEHDMDAMFELAERITVLYEGRKLAEGTPDEIRADPAVQAAYLGGMDEHESA</sequence>
<comment type="subcellular location">
    <subcellularLocation>
        <location evidence="1">Cell membrane</location>
        <topology evidence="1">Multi-pass membrane protein</topology>
    </subcellularLocation>
</comment>
<evidence type="ECO:0000256" key="9">
    <source>
        <dbReference type="SAM" id="Phobius"/>
    </source>
</evidence>
<dbReference type="GO" id="GO:1903806">
    <property type="term" value="P:L-isoleucine import across plasma membrane"/>
    <property type="evidence" value="ECO:0007669"/>
    <property type="project" value="TreeGrafter"/>
</dbReference>
<dbReference type="PANTHER" id="PTHR45772:SF7">
    <property type="entry name" value="AMINO ACID ABC TRANSPORTER ATP-BINDING PROTEIN"/>
    <property type="match status" value="1"/>
</dbReference>
<comment type="caution">
    <text evidence="11">The sequence shown here is derived from an EMBL/GenBank/DDBJ whole genome shotgun (WGS) entry which is preliminary data.</text>
</comment>
<keyword evidence="3" id="KW-1003">Cell membrane</keyword>
<feature type="transmembrane region" description="Helical" evidence="9">
    <location>
        <begin position="118"/>
        <end position="134"/>
    </location>
</feature>
<evidence type="ECO:0000256" key="4">
    <source>
        <dbReference type="ARBA" id="ARBA00022692"/>
    </source>
</evidence>
<dbReference type="GO" id="GO:0005886">
    <property type="term" value="C:plasma membrane"/>
    <property type="evidence" value="ECO:0007669"/>
    <property type="project" value="UniProtKB-SubCell"/>
</dbReference>
<dbReference type="Pfam" id="PF12399">
    <property type="entry name" value="BCA_ABC_TP_C"/>
    <property type="match status" value="1"/>
</dbReference>
<dbReference type="InterPro" id="IPR032823">
    <property type="entry name" value="BCA_ABC_TP_C"/>
</dbReference>
<organism evidence="11 12">
    <name type="scientific">Candidimonas nitroreducens</name>
    <dbReference type="NCBI Taxonomy" id="683354"/>
    <lineage>
        <taxon>Bacteria</taxon>
        <taxon>Pseudomonadati</taxon>
        <taxon>Pseudomonadota</taxon>
        <taxon>Betaproteobacteria</taxon>
        <taxon>Burkholderiales</taxon>
        <taxon>Alcaligenaceae</taxon>
        <taxon>Candidimonas</taxon>
    </lineage>
</organism>
<feature type="transmembrane region" description="Helical" evidence="9">
    <location>
        <begin position="18"/>
        <end position="37"/>
    </location>
</feature>
<evidence type="ECO:0000256" key="1">
    <source>
        <dbReference type="ARBA" id="ARBA00004651"/>
    </source>
</evidence>
<proteinExistence type="predicted"/>
<keyword evidence="8 9" id="KW-0472">Membrane</keyword>
<keyword evidence="12" id="KW-1185">Reference proteome</keyword>
<dbReference type="CDD" id="cd03219">
    <property type="entry name" value="ABC_Mj1267_LivG_branched"/>
    <property type="match status" value="1"/>
</dbReference>
<feature type="domain" description="ABC transporter" evidence="10">
    <location>
        <begin position="363"/>
        <end position="606"/>
    </location>
</feature>
<accession>A0A225M7U0</accession>
<dbReference type="EMBL" id="NJIH01000012">
    <property type="protein sequence ID" value="OWT55621.1"/>
    <property type="molecule type" value="Genomic_DNA"/>
</dbReference>
<evidence type="ECO:0000256" key="6">
    <source>
        <dbReference type="ARBA" id="ARBA00022840"/>
    </source>
</evidence>
<keyword evidence="4 9" id="KW-0812">Transmembrane</keyword>
<evidence type="ECO:0000313" key="12">
    <source>
        <dbReference type="Proteomes" id="UP000214603"/>
    </source>
</evidence>
<evidence type="ECO:0000256" key="2">
    <source>
        <dbReference type="ARBA" id="ARBA00022448"/>
    </source>
</evidence>
<feature type="transmembrane region" description="Helical" evidence="9">
    <location>
        <begin position="170"/>
        <end position="187"/>
    </location>
</feature>
<dbReference type="AlphaFoldDB" id="A0A225M7U0"/>
<evidence type="ECO:0000256" key="8">
    <source>
        <dbReference type="ARBA" id="ARBA00023136"/>
    </source>
</evidence>
<evidence type="ECO:0000259" key="10">
    <source>
        <dbReference type="PROSITE" id="PS50893"/>
    </source>
</evidence>
<dbReference type="SMART" id="SM00382">
    <property type="entry name" value="AAA"/>
    <property type="match status" value="1"/>
</dbReference>
<dbReference type="PANTHER" id="PTHR45772">
    <property type="entry name" value="CONSERVED COMPONENT OF ABC TRANSPORTER FOR NATURAL AMINO ACIDS-RELATED"/>
    <property type="match status" value="1"/>
</dbReference>
<evidence type="ECO:0000256" key="7">
    <source>
        <dbReference type="ARBA" id="ARBA00022989"/>
    </source>
</evidence>
<feature type="transmembrane region" description="Helical" evidence="9">
    <location>
        <begin position="221"/>
        <end position="244"/>
    </location>
</feature>
<dbReference type="Proteomes" id="UP000214603">
    <property type="component" value="Unassembled WGS sequence"/>
</dbReference>
<dbReference type="InterPro" id="IPR027417">
    <property type="entry name" value="P-loop_NTPase"/>
</dbReference>
<dbReference type="RefSeq" id="WP_088605194.1">
    <property type="nucleotide sequence ID" value="NZ_NJIH01000012.1"/>
</dbReference>
<feature type="transmembrane region" description="Helical" evidence="9">
    <location>
        <begin position="256"/>
        <end position="283"/>
    </location>
</feature>